<name>A0A395IAQ5_ASPHC</name>
<accession>A0A395IAQ5</accession>
<dbReference type="Proteomes" id="UP000248961">
    <property type="component" value="Unassembled WGS sequence"/>
</dbReference>
<proteinExistence type="predicted"/>
<sequence>MVGLMAGLMVSPLRTALLFTRSNCLRLPPLNYVIVDEAWRSDLAQRGSVPEFWALEPHRMIPVELRTRLGGTYAA</sequence>
<organism evidence="1 2">
    <name type="scientific">Aspergillus homomorphus (strain CBS 101889)</name>
    <dbReference type="NCBI Taxonomy" id="1450537"/>
    <lineage>
        <taxon>Eukaryota</taxon>
        <taxon>Fungi</taxon>
        <taxon>Dikarya</taxon>
        <taxon>Ascomycota</taxon>
        <taxon>Pezizomycotina</taxon>
        <taxon>Eurotiomycetes</taxon>
        <taxon>Eurotiomycetidae</taxon>
        <taxon>Eurotiales</taxon>
        <taxon>Aspergillaceae</taxon>
        <taxon>Aspergillus</taxon>
        <taxon>Aspergillus subgen. Circumdati</taxon>
    </lineage>
</organism>
<dbReference type="AlphaFoldDB" id="A0A395IAQ5"/>
<gene>
    <name evidence="1" type="ORF">BO97DRAFT_402680</name>
</gene>
<protein>
    <submittedName>
        <fullName evidence="1">Uncharacterized protein</fullName>
    </submittedName>
</protein>
<dbReference type="EMBL" id="KZ824269">
    <property type="protein sequence ID" value="RAL16223.1"/>
    <property type="molecule type" value="Genomic_DNA"/>
</dbReference>
<reference evidence="1 2" key="1">
    <citation type="submission" date="2018-02" db="EMBL/GenBank/DDBJ databases">
        <title>The genomes of Aspergillus section Nigri reveals drivers in fungal speciation.</title>
        <authorList>
            <consortium name="DOE Joint Genome Institute"/>
            <person name="Vesth T.C."/>
            <person name="Nybo J."/>
            <person name="Theobald S."/>
            <person name="Brandl J."/>
            <person name="Frisvad J.C."/>
            <person name="Nielsen K.F."/>
            <person name="Lyhne E.K."/>
            <person name="Kogle M.E."/>
            <person name="Kuo A."/>
            <person name="Riley R."/>
            <person name="Clum A."/>
            <person name="Nolan M."/>
            <person name="Lipzen A."/>
            <person name="Salamov A."/>
            <person name="Henrissat B."/>
            <person name="Wiebenga A."/>
            <person name="De vries R.P."/>
            <person name="Grigoriev I.V."/>
            <person name="Mortensen U.H."/>
            <person name="Andersen M.R."/>
            <person name="Baker S.E."/>
        </authorList>
    </citation>
    <scope>NUCLEOTIDE SEQUENCE [LARGE SCALE GENOMIC DNA]</scope>
    <source>
        <strain evidence="1 2">CBS 101889</strain>
    </source>
</reference>
<evidence type="ECO:0000313" key="1">
    <source>
        <dbReference type="EMBL" id="RAL16223.1"/>
    </source>
</evidence>
<evidence type="ECO:0000313" key="2">
    <source>
        <dbReference type="Proteomes" id="UP000248961"/>
    </source>
</evidence>
<dbReference type="RefSeq" id="XP_025555377.1">
    <property type="nucleotide sequence ID" value="XM_025694563.1"/>
</dbReference>
<dbReference type="VEuPathDB" id="FungiDB:BO97DRAFT_402680"/>
<keyword evidence="2" id="KW-1185">Reference proteome</keyword>
<dbReference type="GeneID" id="37198852"/>